<dbReference type="InterPro" id="IPR002328">
    <property type="entry name" value="ADH_Zn_CS"/>
</dbReference>
<dbReference type="InterPro" id="IPR013154">
    <property type="entry name" value="ADH-like_N"/>
</dbReference>
<evidence type="ECO:0000256" key="9">
    <source>
        <dbReference type="RuleBase" id="RU361277"/>
    </source>
</evidence>
<evidence type="ECO:0000313" key="12">
    <source>
        <dbReference type="Proteomes" id="UP000604475"/>
    </source>
</evidence>
<dbReference type="EMBL" id="JAEACQ010000231">
    <property type="protein sequence ID" value="MBL7629558.1"/>
    <property type="molecule type" value="Genomic_DNA"/>
</dbReference>
<dbReference type="Gene3D" id="3.90.180.10">
    <property type="entry name" value="Medium-chain alcohol dehydrogenases, catalytic domain"/>
    <property type="match status" value="1"/>
</dbReference>
<dbReference type="SUPFAM" id="SSF51735">
    <property type="entry name" value="NAD(P)-binding Rossmann-fold domains"/>
    <property type="match status" value="1"/>
</dbReference>
<evidence type="ECO:0000256" key="4">
    <source>
        <dbReference type="ARBA" id="ARBA00022723"/>
    </source>
</evidence>
<comment type="catalytic activity">
    <reaction evidence="8">
        <text>a primary alcohol + NAD(+) = an aldehyde + NADH + H(+)</text>
        <dbReference type="Rhea" id="RHEA:10736"/>
        <dbReference type="ChEBI" id="CHEBI:15378"/>
        <dbReference type="ChEBI" id="CHEBI:15734"/>
        <dbReference type="ChEBI" id="CHEBI:17478"/>
        <dbReference type="ChEBI" id="CHEBI:57540"/>
        <dbReference type="ChEBI" id="CHEBI:57945"/>
        <dbReference type="EC" id="1.1.1.1"/>
    </reaction>
</comment>
<comment type="caution">
    <text evidence="11">The sequence shown here is derived from an EMBL/GenBank/DDBJ whole genome shotgun (WGS) entry which is preliminary data.</text>
</comment>
<dbReference type="PANTHER" id="PTHR42940">
    <property type="entry name" value="ALCOHOL DEHYDROGENASE 1-RELATED"/>
    <property type="match status" value="1"/>
</dbReference>
<evidence type="ECO:0000256" key="8">
    <source>
        <dbReference type="ARBA" id="ARBA00049243"/>
    </source>
</evidence>
<dbReference type="GO" id="GO:0008270">
    <property type="term" value="F:zinc ion binding"/>
    <property type="evidence" value="ECO:0007669"/>
    <property type="project" value="InterPro"/>
</dbReference>
<evidence type="ECO:0000256" key="6">
    <source>
        <dbReference type="ARBA" id="ARBA00023002"/>
    </source>
</evidence>
<dbReference type="Pfam" id="PF08240">
    <property type="entry name" value="ADH_N"/>
    <property type="match status" value="1"/>
</dbReference>
<organism evidence="11 12">
    <name type="scientific">Frankia nepalensis</name>
    <dbReference type="NCBI Taxonomy" id="1836974"/>
    <lineage>
        <taxon>Bacteria</taxon>
        <taxon>Bacillati</taxon>
        <taxon>Actinomycetota</taxon>
        <taxon>Actinomycetes</taxon>
        <taxon>Frankiales</taxon>
        <taxon>Frankiaceae</taxon>
        <taxon>Frankia</taxon>
    </lineage>
</organism>
<name>A0A937RN87_9ACTN</name>
<dbReference type="Proteomes" id="UP000604475">
    <property type="component" value="Unassembled WGS sequence"/>
</dbReference>
<evidence type="ECO:0000259" key="10">
    <source>
        <dbReference type="SMART" id="SM00829"/>
    </source>
</evidence>
<dbReference type="GO" id="GO:0004022">
    <property type="term" value="F:alcohol dehydrogenase (NAD+) activity"/>
    <property type="evidence" value="ECO:0007669"/>
    <property type="project" value="UniProtKB-EC"/>
</dbReference>
<evidence type="ECO:0000256" key="2">
    <source>
        <dbReference type="ARBA" id="ARBA00008072"/>
    </source>
</evidence>
<evidence type="ECO:0000313" key="11">
    <source>
        <dbReference type="EMBL" id="MBL7629558.1"/>
    </source>
</evidence>
<comment type="similarity">
    <text evidence="2 9">Belongs to the zinc-containing alcohol dehydrogenase family.</text>
</comment>
<dbReference type="InterPro" id="IPR013149">
    <property type="entry name" value="ADH-like_C"/>
</dbReference>
<gene>
    <name evidence="11" type="ORF">I7412_20775</name>
</gene>
<keyword evidence="12" id="KW-1185">Reference proteome</keyword>
<proteinExistence type="inferred from homology"/>
<keyword evidence="5 9" id="KW-0862">Zinc</keyword>
<dbReference type="PANTHER" id="PTHR42940:SF8">
    <property type="entry name" value="VACUOLAR PROTEIN SORTING-ASSOCIATED PROTEIN 11"/>
    <property type="match status" value="1"/>
</dbReference>
<evidence type="ECO:0000256" key="1">
    <source>
        <dbReference type="ARBA" id="ARBA00001947"/>
    </source>
</evidence>
<dbReference type="Pfam" id="PF00107">
    <property type="entry name" value="ADH_zinc_N"/>
    <property type="match status" value="1"/>
</dbReference>
<dbReference type="InterPro" id="IPR011032">
    <property type="entry name" value="GroES-like_sf"/>
</dbReference>
<dbReference type="InterPro" id="IPR020843">
    <property type="entry name" value="ER"/>
</dbReference>
<dbReference type="SUPFAM" id="SSF50129">
    <property type="entry name" value="GroES-like"/>
    <property type="match status" value="1"/>
</dbReference>
<dbReference type="AlphaFoldDB" id="A0A937RN87"/>
<comment type="catalytic activity">
    <reaction evidence="7">
        <text>a secondary alcohol + NAD(+) = a ketone + NADH + H(+)</text>
        <dbReference type="Rhea" id="RHEA:10740"/>
        <dbReference type="ChEBI" id="CHEBI:15378"/>
        <dbReference type="ChEBI" id="CHEBI:17087"/>
        <dbReference type="ChEBI" id="CHEBI:35681"/>
        <dbReference type="ChEBI" id="CHEBI:57540"/>
        <dbReference type="ChEBI" id="CHEBI:57945"/>
        <dbReference type="EC" id="1.1.1.1"/>
    </reaction>
</comment>
<dbReference type="EC" id="1.1.1.1" evidence="3"/>
<accession>A0A937RN87</accession>
<dbReference type="PROSITE" id="PS00059">
    <property type="entry name" value="ADH_ZINC"/>
    <property type="match status" value="1"/>
</dbReference>
<reference evidence="11" key="1">
    <citation type="submission" date="2020-12" db="EMBL/GenBank/DDBJ databases">
        <title>Genomic characterization of non-nitrogen-fixing Frankia strains.</title>
        <authorList>
            <person name="Carlos-Shanley C."/>
            <person name="Guerra T."/>
            <person name="Hahn D."/>
        </authorList>
    </citation>
    <scope>NUCLEOTIDE SEQUENCE</scope>
    <source>
        <strain evidence="11">CN6</strain>
    </source>
</reference>
<feature type="domain" description="Enoyl reductase (ER)" evidence="10">
    <location>
        <begin position="10"/>
        <end position="337"/>
    </location>
</feature>
<keyword evidence="6" id="KW-0560">Oxidoreductase</keyword>
<keyword evidence="4 9" id="KW-0479">Metal-binding</keyword>
<dbReference type="Gene3D" id="3.40.50.720">
    <property type="entry name" value="NAD(P)-binding Rossmann-like Domain"/>
    <property type="match status" value="1"/>
</dbReference>
<dbReference type="SMART" id="SM00829">
    <property type="entry name" value="PKS_ER"/>
    <property type="match status" value="1"/>
</dbReference>
<evidence type="ECO:0000256" key="3">
    <source>
        <dbReference type="ARBA" id="ARBA00013190"/>
    </source>
</evidence>
<dbReference type="RefSeq" id="WP_203006456.1">
    <property type="nucleotide sequence ID" value="NZ_JADWYU010000375.1"/>
</dbReference>
<evidence type="ECO:0000256" key="5">
    <source>
        <dbReference type="ARBA" id="ARBA00022833"/>
    </source>
</evidence>
<dbReference type="InterPro" id="IPR036291">
    <property type="entry name" value="NAD(P)-bd_dom_sf"/>
</dbReference>
<comment type="cofactor">
    <cofactor evidence="1 9">
        <name>Zn(2+)</name>
        <dbReference type="ChEBI" id="CHEBI:29105"/>
    </cofactor>
</comment>
<evidence type="ECO:0000256" key="7">
    <source>
        <dbReference type="ARBA" id="ARBA00049164"/>
    </source>
</evidence>
<protein>
    <recommendedName>
        <fullName evidence="3">alcohol dehydrogenase</fullName>
        <ecNumber evidence="3">1.1.1.1</ecNumber>
    </recommendedName>
</protein>
<sequence>MRAVRVLPAGGLEVADVPVPAVGADEVLVKVAGAGLCHSDCMISKVPSVYRSDGQGFTIGHETAGWVEAVGPDVRGLSVGQPVVVHAEFGCGQCPTCVGGHERYCPAIKPAAGAGLGYDGGLAEFLRVPARTVVTLPDGLDPVDAGPLDDAGLTPYHAIRASMPWLGGGSVATVIGIGGLGHLAVQILRAVSPATIVAVEPDPRRREFALELGADLALDPADGAAAQVRALGGSSLVLDLVGVDDTLALAVACAAERGKVVCIGAGLGSTPFGLMRTPWECVLQTSYSGEAWELRELVALAAAGKVRVSASHITLDEVPAAYDRLDRAEQGVGRTIAIP</sequence>